<name>A0A6N9NL65_9FLAO</name>
<evidence type="ECO:0000313" key="3">
    <source>
        <dbReference type="Proteomes" id="UP000470771"/>
    </source>
</evidence>
<dbReference type="SUPFAM" id="SSF53756">
    <property type="entry name" value="UDP-Glycosyltransferase/glycogen phosphorylase"/>
    <property type="match status" value="1"/>
</dbReference>
<reference evidence="2 3" key="1">
    <citation type="submission" date="2019-12" db="EMBL/GenBank/DDBJ databases">
        <authorList>
            <person name="Zhao J."/>
        </authorList>
    </citation>
    <scope>NUCLEOTIDE SEQUENCE [LARGE SCALE GENOMIC DNA]</scope>
    <source>
        <strain evidence="2 3">S-15</strain>
    </source>
</reference>
<dbReference type="EMBL" id="WWNE01000018">
    <property type="protein sequence ID" value="NBG67446.1"/>
    <property type="molecule type" value="Genomic_DNA"/>
</dbReference>
<gene>
    <name evidence="2" type="ORF">GQN54_15065</name>
</gene>
<dbReference type="Pfam" id="PF00534">
    <property type="entry name" value="Glycos_transf_1"/>
    <property type="match status" value="1"/>
</dbReference>
<feature type="domain" description="Glycosyl transferase family 1" evidence="1">
    <location>
        <begin position="270"/>
        <end position="336"/>
    </location>
</feature>
<sequence>MRKRVLFIANHRLDRSPGQRFRFEQYLDFLKANGYDWELSNIISEKDDKILYQKGKYFQKALIAFKSWWKRWKDAKRADDFDLIFVFREALLTGSSYFEKRFGQSKAKVIFDFDDAIWLPNVSAGNKALQILKKPSKTESIIGFADMVFAGNPYLAKFAKHYCRNVKVIPTTIDTAYHIRKSQNPSDRICIGWTGTQTTLKYLDPLKPIFIELQKKYGRKIYFKIICDQPWSLEGIDLVNEKWNKTKEIDQLNTIDIGVMPLTEDAWSLGKCGFKGLQYMAMESAAILSPVGVNKEIIEHEKNGFLAETSEDWMRTLSLLIENEDLRNQIGKEARKTIEQRYSVKAYQLNYLNYFNELTEQKIDK</sequence>
<organism evidence="2 3">
    <name type="scientific">Acidiluteibacter ferrifornacis</name>
    <dbReference type="NCBI Taxonomy" id="2692424"/>
    <lineage>
        <taxon>Bacteria</taxon>
        <taxon>Pseudomonadati</taxon>
        <taxon>Bacteroidota</taxon>
        <taxon>Flavobacteriia</taxon>
        <taxon>Flavobacteriales</taxon>
        <taxon>Cryomorphaceae</taxon>
        <taxon>Acidiluteibacter</taxon>
    </lineage>
</organism>
<dbReference type="AlphaFoldDB" id="A0A6N9NL65"/>
<dbReference type="CDD" id="cd03801">
    <property type="entry name" value="GT4_PimA-like"/>
    <property type="match status" value="1"/>
</dbReference>
<comment type="caution">
    <text evidence="2">The sequence shown here is derived from an EMBL/GenBank/DDBJ whole genome shotgun (WGS) entry which is preliminary data.</text>
</comment>
<dbReference type="Gene3D" id="3.40.50.2000">
    <property type="entry name" value="Glycogen Phosphorylase B"/>
    <property type="match status" value="1"/>
</dbReference>
<proteinExistence type="predicted"/>
<dbReference type="GO" id="GO:0016757">
    <property type="term" value="F:glycosyltransferase activity"/>
    <property type="evidence" value="ECO:0007669"/>
    <property type="project" value="InterPro"/>
</dbReference>
<evidence type="ECO:0000313" key="2">
    <source>
        <dbReference type="EMBL" id="NBG67446.1"/>
    </source>
</evidence>
<accession>A0A6N9NL65</accession>
<keyword evidence="3" id="KW-1185">Reference proteome</keyword>
<protein>
    <submittedName>
        <fullName evidence="2">Glycosyltransferase</fullName>
    </submittedName>
</protein>
<dbReference type="RefSeq" id="WP_160634390.1">
    <property type="nucleotide sequence ID" value="NZ_WWNE01000018.1"/>
</dbReference>
<dbReference type="Proteomes" id="UP000470771">
    <property type="component" value="Unassembled WGS sequence"/>
</dbReference>
<keyword evidence="2" id="KW-0808">Transferase</keyword>
<dbReference type="InterPro" id="IPR001296">
    <property type="entry name" value="Glyco_trans_1"/>
</dbReference>
<evidence type="ECO:0000259" key="1">
    <source>
        <dbReference type="Pfam" id="PF00534"/>
    </source>
</evidence>